<evidence type="ECO:0000313" key="3">
    <source>
        <dbReference type="Proteomes" id="UP000250266"/>
    </source>
</evidence>
<reference evidence="2 3" key="1">
    <citation type="journal article" date="2016" name="Nat. Commun.">
        <title>Ectomycorrhizal ecology is imprinted in the genome of the dominant symbiotic fungus Cenococcum geophilum.</title>
        <authorList>
            <consortium name="DOE Joint Genome Institute"/>
            <person name="Peter M."/>
            <person name="Kohler A."/>
            <person name="Ohm R.A."/>
            <person name="Kuo A."/>
            <person name="Krutzmann J."/>
            <person name="Morin E."/>
            <person name="Arend M."/>
            <person name="Barry K.W."/>
            <person name="Binder M."/>
            <person name="Choi C."/>
            <person name="Clum A."/>
            <person name="Copeland A."/>
            <person name="Grisel N."/>
            <person name="Haridas S."/>
            <person name="Kipfer T."/>
            <person name="LaButti K."/>
            <person name="Lindquist E."/>
            <person name="Lipzen A."/>
            <person name="Maire R."/>
            <person name="Meier B."/>
            <person name="Mihaltcheva S."/>
            <person name="Molinier V."/>
            <person name="Murat C."/>
            <person name="Poggeler S."/>
            <person name="Quandt C.A."/>
            <person name="Sperisen C."/>
            <person name="Tritt A."/>
            <person name="Tisserant E."/>
            <person name="Crous P.W."/>
            <person name="Henrissat B."/>
            <person name="Nehls U."/>
            <person name="Egli S."/>
            <person name="Spatafora J.W."/>
            <person name="Grigoriev I.V."/>
            <person name="Martin F.M."/>
        </authorList>
    </citation>
    <scope>NUCLEOTIDE SEQUENCE [LARGE SCALE GENOMIC DNA]</scope>
    <source>
        <strain evidence="2 3">CBS 459.81</strain>
    </source>
</reference>
<name>A0A8E2EKN1_9PEZI</name>
<proteinExistence type="predicted"/>
<evidence type="ECO:0000256" key="1">
    <source>
        <dbReference type="SAM" id="SignalP"/>
    </source>
</evidence>
<dbReference type="OrthoDB" id="3766406at2759"/>
<protein>
    <recommendedName>
        <fullName evidence="4">F-box domain-containing protein</fullName>
    </recommendedName>
</protein>
<accession>A0A8E2EKN1</accession>
<dbReference type="EMBL" id="KV744817">
    <property type="protein sequence ID" value="OCK85545.1"/>
    <property type="molecule type" value="Genomic_DNA"/>
</dbReference>
<dbReference type="Proteomes" id="UP000250266">
    <property type="component" value="Unassembled WGS sequence"/>
</dbReference>
<evidence type="ECO:0000313" key="2">
    <source>
        <dbReference type="EMBL" id="OCK85545.1"/>
    </source>
</evidence>
<dbReference type="AlphaFoldDB" id="A0A8E2EKN1"/>
<keyword evidence="1" id="KW-0732">Signal</keyword>
<gene>
    <name evidence="2" type="ORF">K432DRAFT_269977</name>
</gene>
<organism evidence="2 3">
    <name type="scientific">Lepidopterella palustris CBS 459.81</name>
    <dbReference type="NCBI Taxonomy" id="1314670"/>
    <lineage>
        <taxon>Eukaryota</taxon>
        <taxon>Fungi</taxon>
        <taxon>Dikarya</taxon>
        <taxon>Ascomycota</taxon>
        <taxon>Pezizomycotina</taxon>
        <taxon>Dothideomycetes</taxon>
        <taxon>Pleosporomycetidae</taxon>
        <taxon>Mytilinidiales</taxon>
        <taxon>Argynnaceae</taxon>
        <taxon>Lepidopterella</taxon>
    </lineage>
</organism>
<keyword evidence="3" id="KW-1185">Reference proteome</keyword>
<feature type="non-terminal residue" evidence="2">
    <location>
        <position position="261"/>
    </location>
</feature>
<feature type="chain" id="PRO_5034105970" description="F-box domain-containing protein" evidence="1">
    <location>
        <begin position="26"/>
        <end position="261"/>
    </location>
</feature>
<sequence length="261" mass="29965">RQSSLSRLSTELLLLITAFLDVSDAACLALTHRALAAKLRSRSWDSLRTTEAAGIQREIFLNRLAQDLPDFWCCQPCLRLHRKALVPPTVSLQRRRLQCLTEKHRILLGSHTACGHQEMSRYALIFPHVHLAMRRHRNGANYGISVESLAVTEVQTYSGDETERKMTTLLSVEPSIIFDEMYLRVKHWALFPLFNPLEREKLTFTHLCHHDFQCRPSILHCATCSADFEVEIKYFDNGSTALVITKWLNIGSGESPKHNRW</sequence>
<evidence type="ECO:0008006" key="4">
    <source>
        <dbReference type="Google" id="ProtNLM"/>
    </source>
</evidence>
<feature type="non-terminal residue" evidence="2">
    <location>
        <position position="1"/>
    </location>
</feature>
<feature type="signal peptide" evidence="1">
    <location>
        <begin position="1"/>
        <end position="25"/>
    </location>
</feature>